<protein>
    <submittedName>
        <fullName evidence="4 5">Pecanex-like protein</fullName>
    </submittedName>
</protein>
<evidence type="ECO:0000313" key="3">
    <source>
        <dbReference type="Proteomes" id="UP000095280"/>
    </source>
</evidence>
<keyword evidence="2" id="KW-0812">Transmembrane</keyword>
<evidence type="ECO:0000256" key="1">
    <source>
        <dbReference type="SAM" id="MobiDB-lite"/>
    </source>
</evidence>
<dbReference type="Proteomes" id="UP000095280">
    <property type="component" value="Unplaced"/>
</dbReference>
<dbReference type="AlphaFoldDB" id="A0A1I8J460"/>
<name>A0A1I8J460_9PLAT</name>
<proteinExistence type="predicted"/>
<dbReference type="WBParaSite" id="maker-uti_cns_0045669-snap-gene-1.13-mRNA-1">
    <property type="protein sequence ID" value="maker-uti_cns_0045669-snap-gene-1.13-mRNA-1"/>
    <property type="gene ID" value="maker-uti_cns_0045669-snap-gene-1.13"/>
</dbReference>
<keyword evidence="3" id="KW-1185">Reference proteome</keyword>
<feature type="region of interest" description="Disordered" evidence="1">
    <location>
        <begin position="48"/>
        <end position="130"/>
    </location>
</feature>
<evidence type="ECO:0000256" key="2">
    <source>
        <dbReference type="SAM" id="Phobius"/>
    </source>
</evidence>
<dbReference type="WBParaSite" id="maker-uti_cns_0000488-snap-gene-0.3-mRNA-1">
    <property type="protein sequence ID" value="maker-uti_cns_0000488-snap-gene-0.3-mRNA-1"/>
    <property type="gene ID" value="maker-uti_cns_0000488-snap-gene-0.3"/>
</dbReference>
<feature type="transmembrane region" description="Helical" evidence="2">
    <location>
        <begin position="12"/>
        <end position="33"/>
    </location>
</feature>
<sequence length="130" mass="13900">MISSMIYSHLQSLQLVPIQLFVFLMSYFTPYFAGKSILKAVLLSMSEENPQSGPSAVARRLQLPLAPGVQSPQTGSADERRYGIVSDAAQDRSSADSGVELLEEAAEPHPDLAGVQPRSPRSARDSPAGG</sequence>
<evidence type="ECO:0000313" key="5">
    <source>
        <dbReference type="WBParaSite" id="maker-uti_cns_0045669-snap-gene-1.13-mRNA-1"/>
    </source>
</evidence>
<accession>A0A1I8J460</accession>
<evidence type="ECO:0000313" key="4">
    <source>
        <dbReference type="WBParaSite" id="maker-uti_cns_0000488-snap-gene-0.3-mRNA-1"/>
    </source>
</evidence>
<keyword evidence="2" id="KW-1133">Transmembrane helix</keyword>
<organism evidence="3 5">
    <name type="scientific">Macrostomum lignano</name>
    <dbReference type="NCBI Taxonomy" id="282301"/>
    <lineage>
        <taxon>Eukaryota</taxon>
        <taxon>Metazoa</taxon>
        <taxon>Spiralia</taxon>
        <taxon>Lophotrochozoa</taxon>
        <taxon>Platyhelminthes</taxon>
        <taxon>Rhabditophora</taxon>
        <taxon>Macrostomorpha</taxon>
        <taxon>Macrostomida</taxon>
        <taxon>Macrostomidae</taxon>
        <taxon>Macrostomum</taxon>
    </lineage>
</organism>
<keyword evidence="2" id="KW-0472">Membrane</keyword>
<reference evidence="4 5" key="1">
    <citation type="submission" date="2016-11" db="UniProtKB">
        <authorList>
            <consortium name="WormBaseParasite"/>
        </authorList>
    </citation>
    <scope>IDENTIFICATION</scope>
</reference>